<gene>
    <name evidence="2" type="ORF">KIN20_010603</name>
</gene>
<dbReference type="AlphaFoldDB" id="A0AAD5MS47"/>
<organism evidence="2 3">
    <name type="scientific">Parelaphostrongylus tenuis</name>
    <name type="common">Meningeal worm</name>
    <dbReference type="NCBI Taxonomy" id="148309"/>
    <lineage>
        <taxon>Eukaryota</taxon>
        <taxon>Metazoa</taxon>
        <taxon>Ecdysozoa</taxon>
        <taxon>Nematoda</taxon>
        <taxon>Chromadorea</taxon>
        <taxon>Rhabditida</taxon>
        <taxon>Rhabditina</taxon>
        <taxon>Rhabditomorpha</taxon>
        <taxon>Strongyloidea</taxon>
        <taxon>Metastrongylidae</taxon>
        <taxon>Parelaphostrongylus</taxon>
    </lineage>
</organism>
<evidence type="ECO:0000313" key="2">
    <source>
        <dbReference type="EMBL" id="KAJ1353842.1"/>
    </source>
</evidence>
<sequence length="138" mass="15519">MSTPDSSSIRQQILSLRTLLQRNQASHTHILKGYTVRSEQTDFTHLDGIQIEAFYAEILSDASDKESDRNVPVAREDPQPAASSTPTANYVIPHDNSLLNFVDASILSKVELPSFDGNLPDYPEFRHVLQRWLIIKGN</sequence>
<evidence type="ECO:0000313" key="3">
    <source>
        <dbReference type="Proteomes" id="UP001196413"/>
    </source>
</evidence>
<feature type="region of interest" description="Disordered" evidence="1">
    <location>
        <begin position="62"/>
        <end position="88"/>
    </location>
</feature>
<protein>
    <submittedName>
        <fullName evidence="2">Uncharacterized protein</fullName>
    </submittedName>
</protein>
<proteinExistence type="predicted"/>
<dbReference type="Proteomes" id="UP001196413">
    <property type="component" value="Unassembled WGS sequence"/>
</dbReference>
<reference evidence="2" key="1">
    <citation type="submission" date="2021-06" db="EMBL/GenBank/DDBJ databases">
        <title>Parelaphostrongylus tenuis whole genome reference sequence.</title>
        <authorList>
            <person name="Garwood T.J."/>
            <person name="Larsen P.A."/>
            <person name="Fountain-Jones N.M."/>
            <person name="Garbe J.R."/>
            <person name="Macchietto M.G."/>
            <person name="Kania S.A."/>
            <person name="Gerhold R.W."/>
            <person name="Richards J.E."/>
            <person name="Wolf T.M."/>
        </authorList>
    </citation>
    <scope>NUCLEOTIDE SEQUENCE</scope>
    <source>
        <strain evidence="2">MNPRO001-30</strain>
        <tissue evidence="2">Meninges</tissue>
    </source>
</reference>
<dbReference type="EMBL" id="JAHQIW010001869">
    <property type="protein sequence ID" value="KAJ1353842.1"/>
    <property type="molecule type" value="Genomic_DNA"/>
</dbReference>
<name>A0AAD5MS47_PARTN</name>
<feature type="compositionally biased region" description="Basic and acidic residues" evidence="1">
    <location>
        <begin position="62"/>
        <end position="78"/>
    </location>
</feature>
<keyword evidence="3" id="KW-1185">Reference proteome</keyword>
<evidence type="ECO:0000256" key="1">
    <source>
        <dbReference type="SAM" id="MobiDB-lite"/>
    </source>
</evidence>
<accession>A0AAD5MS47</accession>
<comment type="caution">
    <text evidence="2">The sequence shown here is derived from an EMBL/GenBank/DDBJ whole genome shotgun (WGS) entry which is preliminary data.</text>
</comment>